<keyword evidence="2" id="KW-1133">Transmembrane helix</keyword>
<accession>A0A5N6KPW6</accession>
<dbReference type="EMBL" id="VIBQ01000009">
    <property type="protein sequence ID" value="KAB8337129.1"/>
    <property type="molecule type" value="Genomic_DNA"/>
</dbReference>
<dbReference type="Proteomes" id="UP000327013">
    <property type="component" value="Unassembled WGS sequence"/>
</dbReference>
<organism evidence="3 4">
    <name type="scientific">Carpinus fangiana</name>
    <dbReference type="NCBI Taxonomy" id="176857"/>
    <lineage>
        <taxon>Eukaryota</taxon>
        <taxon>Viridiplantae</taxon>
        <taxon>Streptophyta</taxon>
        <taxon>Embryophyta</taxon>
        <taxon>Tracheophyta</taxon>
        <taxon>Spermatophyta</taxon>
        <taxon>Magnoliopsida</taxon>
        <taxon>eudicotyledons</taxon>
        <taxon>Gunneridae</taxon>
        <taxon>Pentapetalae</taxon>
        <taxon>rosids</taxon>
        <taxon>fabids</taxon>
        <taxon>Fagales</taxon>
        <taxon>Betulaceae</taxon>
        <taxon>Carpinus</taxon>
    </lineage>
</organism>
<evidence type="ECO:0000256" key="2">
    <source>
        <dbReference type="SAM" id="Phobius"/>
    </source>
</evidence>
<keyword evidence="2" id="KW-0812">Transmembrane</keyword>
<gene>
    <name evidence="3" type="ORF">FH972_021433</name>
</gene>
<reference evidence="3 4" key="1">
    <citation type="submission" date="2019-06" db="EMBL/GenBank/DDBJ databases">
        <title>A chromosomal-level reference genome of Carpinus fangiana (Coryloideae, Betulaceae).</title>
        <authorList>
            <person name="Yang X."/>
            <person name="Wang Z."/>
            <person name="Zhang L."/>
            <person name="Hao G."/>
            <person name="Liu J."/>
            <person name="Yang Y."/>
        </authorList>
    </citation>
    <scope>NUCLEOTIDE SEQUENCE [LARGE SCALE GENOMIC DNA]</scope>
    <source>
        <strain evidence="3">Cfa_2016G</strain>
        <tissue evidence="3">Leaf</tissue>
    </source>
</reference>
<proteinExistence type="predicted"/>
<feature type="compositionally biased region" description="Polar residues" evidence="1">
    <location>
        <begin position="151"/>
        <end position="160"/>
    </location>
</feature>
<dbReference type="OrthoDB" id="3784821at2759"/>
<name>A0A5N6KPW6_9ROSI</name>
<feature type="compositionally biased region" description="Polar residues" evidence="1">
    <location>
        <begin position="232"/>
        <end position="251"/>
    </location>
</feature>
<feature type="compositionally biased region" description="Low complexity" evidence="1">
    <location>
        <begin position="47"/>
        <end position="60"/>
    </location>
</feature>
<protein>
    <submittedName>
        <fullName evidence="3">Uncharacterized protein</fullName>
    </submittedName>
</protein>
<sequence length="251" mass="26597">MSSEAYDGADQCAALDTRNASPLVDLAGFWKGQAFGGIPGRATRLSPFSRRRGSSSSLTLPLPPLLSPTGRAIEDTSTATSTHPSPAHLHYAPTPVQATMRHAACSALSVAARRSLSSTTRCSATQQPFAPRTQPRPLSYAPHSPALPSEEQYNNDSLSPANPYGGAGNRLPPNYNSTARRITLAMVAAPILVVTSYFLWRRLVLGEERKRLVDANKSSSSGPSTGIVASRDSITQTRTEAANQTGPRAGI</sequence>
<feature type="region of interest" description="Disordered" evidence="1">
    <location>
        <begin position="213"/>
        <end position="251"/>
    </location>
</feature>
<feature type="transmembrane region" description="Helical" evidence="2">
    <location>
        <begin position="182"/>
        <end position="200"/>
    </location>
</feature>
<evidence type="ECO:0000313" key="4">
    <source>
        <dbReference type="Proteomes" id="UP000327013"/>
    </source>
</evidence>
<evidence type="ECO:0000313" key="3">
    <source>
        <dbReference type="EMBL" id="KAB8337129.1"/>
    </source>
</evidence>
<comment type="caution">
    <text evidence="3">The sequence shown here is derived from an EMBL/GenBank/DDBJ whole genome shotgun (WGS) entry which is preliminary data.</text>
</comment>
<dbReference type="AlphaFoldDB" id="A0A5N6KPW6"/>
<feature type="compositionally biased region" description="Low complexity" evidence="1">
    <location>
        <begin position="67"/>
        <end position="88"/>
    </location>
</feature>
<feature type="region of interest" description="Disordered" evidence="1">
    <location>
        <begin position="47"/>
        <end position="91"/>
    </location>
</feature>
<feature type="region of interest" description="Disordered" evidence="1">
    <location>
        <begin position="119"/>
        <end position="172"/>
    </location>
</feature>
<keyword evidence="2" id="KW-0472">Membrane</keyword>
<keyword evidence="4" id="KW-1185">Reference proteome</keyword>
<evidence type="ECO:0000256" key="1">
    <source>
        <dbReference type="SAM" id="MobiDB-lite"/>
    </source>
</evidence>